<dbReference type="InterPro" id="IPR013783">
    <property type="entry name" value="Ig-like_fold"/>
</dbReference>
<dbReference type="EMBL" id="CAJNOC010000101">
    <property type="protein sequence ID" value="CAF0715076.1"/>
    <property type="molecule type" value="Genomic_DNA"/>
</dbReference>
<proteinExistence type="predicted"/>
<name>A0A813M9B1_9BILA</name>
<dbReference type="OrthoDB" id="2148418at2759"/>
<sequence length="176" mass="20070">MAENICPGLFFTISPFKKQPQEKEEENILVIAPFSKRPRINFGESKINQSVQRSLLIINSQATDLDLIISSDDLKINNFNLKLEKDATQNLKITWQPDKPGNFNFSIQVEAVNLPRLKFTISAFGICIKPEEKKTVRKPLATVQSTIKIPRRDFLKQSISEKANNSNVNIQEKENL</sequence>
<feature type="domain" description="Abnormal spindle-like microcephaly-associated protein ASH" evidence="3">
    <location>
        <begin position="29"/>
        <end position="109"/>
    </location>
</feature>
<comment type="subcellular location">
    <subcellularLocation>
        <location evidence="1">Cytoplasm</location>
    </subcellularLocation>
</comment>
<organism evidence="4 5">
    <name type="scientific">Brachionus calyciflorus</name>
    <dbReference type="NCBI Taxonomy" id="104777"/>
    <lineage>
        <taxon>Eukaryota</taxon>
        <taxon>Metazoa</taxon>
        <taxon>Spiralia</taxon>
        <taxon>Gnathifera</taxon>
        <taxon>Rotifera</taxon>
        <taxon>Eurotatoria</taxon>
        <taxon>Monogononta</taxon>
        <taxon>Pseudotrocha</taxon>
        <taxon>Ploima</taxon>
        <taxon>Brachionidae</taxon>
        <taxon>Brachionus</taxon>
    </lineage>
</organism>
<keyword evidence="2" id="KW-0963">Cytoplasm</keyword>
<dbReference type="AlphaFoldDB" id="A0A813M9B1"/>
<dbReference type="Proteomes" id="UP000663879">
    <property type="component" value="Unassembled WGS sequence"/>
</dbReference>
<evidence type="ECO:0000256" key="2">
    <source>
        <dbReference type="ARBA" id="ARBA00022490"/>
    </source>
</evidence>
<dbReference type="GO" id="GO:0005737">
    <property type="term" value="C:cytoplasm"/>
    <property type="evidence" value="ECO:0007669"/>
    <property type="project" value="UniProtKB-SubCell"/>
</dbReference>
<dbReference type="InterPro" id="IPR031549">
    <property type="entry name" value="ASH"/>
</dbReference>
<accession>A0A813M9B1</accession>
<dbReference type="Pfam" id="PF15780">
    <property type="entry name" value="ASH"/>
    <property type="match status" value="1"/>
</dbReference>
<evidence type="ECO:0000256" key="1">
    <source>
        <dbReference type="ARBA" id="ARBA00004496"/>
    </source>
</evidence>
<gene>
    <name evidence="4" type="ORF">OXX778_LOCUS1550</name>
</gene>
<evidence type="ECO:0000313" key="5">
    <source>
        <dbReference type="Proteomes" id="UP000663879"/>
    </source>
</evidence>
<reference evidence="4" key="1">
    <citation type="submission" date="2021-02" db="EMBL/GenBank/DDBJ databases">
        <authorList>
            <person name="Nowell W R."/>
        </authorList>
    </citation>
    <scope>NUCLEOTIDE SEQUENCE</scope>
    <source>
        <strain evidence="4">Ploen Becks lab</strain>
    </source>
</reference>
<comment type="caution">
    <text evidence="4">The sequence shown here is derived from an EMBL/GenBank/DDBJ whole genome shotgun (WGS) entry which is preliminary data.</text>
</comment>
<evidence type="ECO:0000313" key="4">
    <source>
        <dbReference type="EMBL" id="CAF0715076.1"/>
    </source>
</evidence>
<dbReference type="Gene3D" id="2.60.40.10">
    <property type="entry name" value="Immunoglobulins"/>
    <property type="match status" value="1"/>
</dbReference>
<keyword evidence="5" id="KW-1185">Reference proteome</keyword>
<evidence type="ECO:0000259" key="3">
    <source>
        <dbReference type="Pfam" id="PF15780"/>
    </source>
</evidence>
<protein>
    <recommendedName>
        <fullName evidence="3">Abnormal spindle-like microcephaly-associated protein ASH domain-containing protein</fullName>
    </recommendedName>
</protein>